<sequence length="55" mass="6313">MSEKPSRWMRLKWALLGKPVSHEEYRNAHSSSYVDARVIGHAEARSHRFQAGSGF</sequence>
<organism evidence="1 2">
    <name type="scientific">Microbacterium trichothecenolyticum</name>
    <name type="common">Aureobacterium trichothecenolyticum</name>
    <dbReference type="NCBI Taxonomy" id="69370"/>
    <lineage>
        <taxon>Bacteria</taxon>
        <taxon>Bacillati</taxon>
        <taxon>Actinomycetota</taxon>
        <taxon>Actinomycetes</taxon>
        <taxon>Micrococcales</taxon>
        <taxon>Microbacteriaceae</taxon>
        <taxon>Microbacterium</taxon>
    </lineage>
</organism>
<evidence type="ECO:0000313" key="2">
    <source>
        <dbReference type="Proteomes" id="UP000034098"/>
    </source>
</evidence>
<name>A0A0M2HL81_MICTR</name>
<proteinExistence type="predicted"/>
<dbReference type="EMBL" id="JYJA01000020">
    <property type="protein sequence ID" value="KJL45157.1"/>
    <property type="molecule type" value="Genomic_DNA"/>
</dbReference>
<dbReference type="PATRIC" id="fig|69370.6.peg.362"/>
<comment type="caution">
    <text evidence="1">The sequence shown here is derived from an EMBL/GenBank/DDBJ whole genome shotgun (WGS) entry which is preliminary data.</text>
</comment>
<dbReference type="AlphaFoldDB" id="A0A0M2HL81"/>
<gene>
    <name evidence="1" type="ORF">RS82_00344</name>
</gene>
<reference evidence="1 2" key="1">
    <citation type="submission" date="2015-02" db="EMBL/GenBank/DDBJ databases">
        <title>Draft genome sequences of ten Microbacterium spp. with emphasis on heavy metal contaminated environments.</title>
        <authorList>
            <person name="Corretto E."/>
        </authorList>
    </citation>
    <scope>NUCLEOTIDE SEQUENCE [LARGE SCALE GENOMIC DNA]</scope>
    <source>
        <strain evidence="1 2">DSM 8608</strain>
    </source>
</reference>
<keyword evidence="2" id="KW-1185">Reference proteome</keyword>
<dbReference type="Proteomes" id="UP000034098">
    <property type="component" value="Unassembled WGS sequence"/>
</dbReference>
<accession>A0A0M2HL81</accession>
<protein>
    <submittedName>
        <fullName evidence="1">Uncharacterized protein</fullName>
    </submittedName>
</protein>
<evidence type="ECO:0000313" key="1">
    <source>
        <dbReference type="EMBL" id="KJL45157.1"/>
    </source>
</evidence>